<evidence type="ECO:0000259" key="6">
    <source>
        <dbReference type="Pfam" id="PF00496"/>
    </source>
</evidence>
<dbReference type="Gene3D" id="3.40.190.10">
    <property type="entry name" value="Periplasmic binding protein-like II"/>
    <property type="match status" value="1"/>
</dbReference>
<dbReference type="AlphaFoldDB" id="A0A9D1LLL4"/>
<dbReference type="EMBL" id="DVMR01000036">
    <property type="protein sequence ID" value="HIU43512.1"/>
    <property type="molecule type" value="Genomic_DNA"/>
</dbReference>
<reference evidence="7" key="2">
    <citation type="journal article" date="2021" name="PeerJ">
        <title>Extensive microbial diversity within the chicken gut microbiome revealed by metagenomics and culture.</title>
        <authorList>
            <person name="Gilroy R."/>
            <person name="Ravi A."/>
            <person name="Getino M."/>
            <person name="Pursley I."/>
            <person name="Horton D.L."/>
            <person name="Alikhan N.F."/>
            <person name="Baker D."/>
            <person name="Gharbi K."/>
            <person name="Hall N."/>
            <person name="Watson M."/>
            <person name="Adriaenssens E.M."/>
            <person name="Foster-Nyarko E."/>
            <person name="Jarju S."/>
            <person name="Secka A."/>
            <person name="Antonio M."/>
            <person name="Oren A."/>
            <person name="Chaudhuri R.R."/>
            <person name="La Ragione R."/>
            <person name="Hildebrand F."/>
            <person name="Pallen M.J."/>
        </authorList>
    </citation>
    <scope>NUCLEOTIDE SEQUENCE</scope>
    <source>
        <strain evidence="7">CHK191-8634</strain>
    </source>
</reference>
<dbReference type="GO" id="GO:0015833">
    <property type="term" value="P:peptide transport"/>
    <property type="evidence" value="ECO:0007669"/>
    <property type="project" value="TreeGrafter"/>
</dbReference>
<dbReference type="GO" id="GO:0042597">
    <property type="term" value="C:periplasmic space"/>
    <property type="evidence" value="ECO:0007669"/>
    <property type="project" value="UniProtKB-ARBA"/>
</dbReference>
<evidence type="ECO:0000256" key="3">
    <source>
        <dbReference type="ARBA" id="ARBA00022448"/>
    </source>
</evidence>
<dbReference type="PROSITE" id="PS51257">
    <property type="entry name" value="PROKAR_LIPOPROTEIN"/>
    <property type="match status" value="1"/>
</dbReference>
<dbReference type="PANTHER" id="PTHR30290:SF10">
    <property type="entry name" value="PERIPLASMIC OLIGOPEPTIDE-BINDING PROTEIN-RELATED"/>
    <property type="match status" value="1"/>
</dbReference>
<dbReference type="PIRSF" id="PIRSF002741">
    <property type="entry name" value="MppA"/>
    <property type="match status" value="1"/>
</dbReference>
<dbReference type="GO" id="GO:1904680">
    <property type="term" value="F:peptide transmembrane transporter activity"/>
    <property type="evidence" value="ECO:0007669"/>
    <property type="project" value="TreeGrafter"/>
</dbReference>
<keyword evidence="3" id="KW-0813">Transport</keyword>
<dbReference type="CDD" id="cd08504">
    <property type="entry name" value="PBP2_OppA"/>
    <property type="match status" value="1"/>
</dbReference>
<dbReference type="Gene3D" id="3.90.76.10">
    <property type="entry name" value="Dipeptide-binding Protein, Domain 1"/>
    <property type="match status" value="1"/>
</dbReference>
<dbReference type="InterPro" id="IPR030678">
    <property type="entry name" value="Peptide/Ni-bd"/>
</dbReference>
<evidence type="ECO:0000313" key="8">
    <source>
        <dbReference type="Proteomes" id="UP000824073"/>
    </source>
</evidence>
<dbReference type="GO" id="GO:0043190">
    <property type="term" value="C:ATP-binding cassette (ABC) transporter complex"/>
    <property type="evidence" value="ECO:0007669"/>
    <property type="project" value="InterPro"/>
</dbReference>
<dbReference type="InterPro" id="IPR000914">
    <property type="entry name" value="SBP_5_dom"/>
</dbReference>
<evidence type="ECO:0000256" key="1">
    <source>
        <dbReference type="ARBA" id="ARBA00004196"/>
    </source>
</evidence>
<evidence type="ECO:0000313" key="7">
    <source>
        <dbReference type="EMBL" id="HIU43512.1"/>
    </source>
</evidence>
<dbReference type="GO" id="GO:0030313">
    <property type="term" value="C:cell envelope"/>
    <property type="evidence" value="ECO:0007669"/>
    <property type="project" value="UniProtKB-SubCell"/>
</dbReference>
<keyword evidence="4 5" id="KW-0732">Signal</keyword>
<feature type="domain" description="Solute-binding protein family 5" evidence="6">
    <location>
        <begin position="75"/>
        <end position="524"/>
    </location>
</feature>
<protein>
    <submittedName>
        <fullName evidence="7">Peptide ABC transporter substrate-binding protein</fullName>
    </submittedName>
</protein>
<evidence type="ECO:0000256" key="4">
    <source>
        <dbReference type="ARBA" id="ARBA00022729"/>
    </source>
</evidence>
<dbReference type="Pfam" id="PF00496">
    <property type="entry name" value="SBP_bac_5"/>
    <property type="match status" value="1"/>
</dbReference>
<dbReference type="Proteomes" id="UP000824073">
    <property type="component" value="Unassembled WGS sequence"/>
</dbReference>
<organism evidence="7 8">
    <name type="scientific">Candidatus Ventrousia excrementavium</name>
    <dbReference type="NCBI Taxonomy" id="2840961"/>
    <lineage>
        <taxon>Bacteria</taxon>
        <taxon>Bacillati</taxon>
        <taxon>Bacillota</taxon>
        <taxon>Clostridia</taxon>
        <taxon>Eubacteriales</taxon>
        <taxon>Clostridiaceae</taxon>
        <taxon>Clostridiaceae incertae sedis</taxon>
        <taxon>Candidatus Ventrousia</taxon>
    </lineage>
</organism>
<evidence type="ECO:0000256" key="5">
    <source>
        <dbReference type="SAM" id="SignalP"/>
    </source>
</evidence>
<feature type="chain" id="PRO_5038481930" evidence="5">
    <location>
        <begin position="23"/>
        <end position="633"/>
    </location>
</feature>
<feature type="signal peptide" evidence="5">
    <location>
        <begin position="1"/>
        <end position="22"/>
    </location>
</feature>
<evidence type="ECO:0000256" key="2">
    <source>
        <dbReference type="ARBA" id="ARBA00005695"/>
    </source>
</evidence>
<proteinExistence type="inferred from homology"/>
<dbReference type="InterPro" id="IPR039424">
    <property type="entry name" value="SBP_5"/>
</dbReference>
<comment type="similarity">
    <text evidence="2">Belongs to the bacterial solute-binding protein 5 family.</text>
</comment>
<gene>
    <name evidence="7" type="ORF">IAB67_04360</name>
</gene>
<name>A0A9D1LLL4_9CLOT</name>
<reference evidence="7" key="1">
    <citation type="submission" date="2020-10" db="EMBL/GenBank/DDBJ databases">
        <authorList>
            <person name="Gilroy R."/>
        </authorList>
    </citation>
    <scope>NUCLEOTIDE SEQUENCE</scope>
    <source>
        <strain evidence="7">CHK191-8634</strain>
    </source>
</reference>
<dbReference type="Gene3D" id="3.10.105.10">
    <property type="entry name" value="Dipeptide-binding Protein, Domain 3"/>
    <property type="match status" value="1"/>
</dbReference>
<sequence length="633" mass="72287">MKKSFALIMALLLCLGSLTGCSSGGGETAYLDTFKTTFSNSIASLNPFTVEGTTYYEYVANLFEGLIETDRYGRYTPALAEDWSTNEDMSVWTFNLRQGQYWVDSTGAQTEYEITAQSFVDAMRYVADPMTSATNFSTIRGVIEGLSDYYYDLIDIDEGTVTDVAREDVVAQFEERVGVVAVDDYTLEYRLTGPTPYFLSYLTLEMFLPVEQEFLDLVGEDFGTTKENLLYCGGYYLSTWDRDKMIVMTQNEHYWDKENITLKAIQLERVSDSVSNIELFQRGDIDEVSLSNVDTLNSVRGTDYEKYIYLQDKGVGSMWFYYNFASPNPEFDMAIDNLNFRKALYYAFDRVTLSAMWQPNDPEEFTRYTLLPENAMFDEDGVDYTDYPALKPYKETNPFQPEEAQKYMQAAIEELCEADGVTLKGVTPTNVDRLPITEFEVDGKLPIDILYTSGSSENEMKKSLLAKEMLETYLGKENVNVILGYANNSFSDEVWALGNWDLVDDSFGFRYGDPSANLNRLTTDYDICDSQYSVPEYDAMIEEAMNTFETKERYTKYSEAEAWMLDNAYIVPYVTTGGVFRMTRLVPYTMPQSAFGMSGYKYKGALVQEAPVTTEQHEQLRQAHEQEIAELNQ</sequence>
<dbReference type="SUPFAM" id="SSF53850">
    <property type="entry name" value="Periplasmic binding protein-like II"/>
    <property type="match status" value="1"/>
</dbReference>
<comment type="subcellular location">
    <subcellularLocation>
        <location evidence="1">Cell envelope</location>
    </subcellularLocation>
</comment>
<accession>A0A9D1LLL4</accession>
<comment type="caution">
    <text evidence="7">The sequence shown here is derived from an EMBL/GenBank/DDBJ whole genome shotgun (WGS) entry which is preliminary data.</text>
</comment>
<dbReference type="PANTHER" id="PTHR30290">
    <property type="entry name" value="PERIPLASMIC BINDING COMPONENT OF ABC TRANSPORTER"/>
    <property type="match status" value="1"/>
</dbReference>